<evidence type="ECO:0000313" key="3">
    <source>
        <dbReference type="Proteomes" id="UP000266313"/>
    </source>
</evidence>
<dbReference type="OrthoDB" id="526037at2"/>
<feature type="domain" description="Aminoglycoside phosphotransferase" evidence="1">
    <location>
        <begin position="23"/>
        <end position="267"/>
    </location>
</feature>
<protein>
    <submittedName>
        <fullName evidence="2">Aminoglycoside phosphotransferase</fullName>
    </submittedName>
</protein>
<keyword evidence="2" id="KW-0808">Transferase</keyword>
<evidence type="ECO:0000259" key="1">
    <source>
        <dbReference type="Pfam" id="PF01636"/>
    </source>
</evidence>
<keyword evidence="3" id="KW-1185">Reference proteome</keyword>
<accession>A0A250KYY6</accession>
<reference evidence="2 3" key="1">
    <citation type="submission" date="2016-12" db="EMBL/GenBank/DDBJ databases">
        <title>Genome sequencing of Methylocaldum marinum.</title>
        <authorList>
            <person name="Takeuchi M."/>
            <person name="Kamagata Y."/>
            <person name="Hiraoka S."/>
            <person name="Oshima K."/>
            <person name="Hattori M."/>
            <person name="Iwasaki W."/>
        </authorList>
    </citation>
    <scope>NUCLEOTIDE SEQUENCE [LARGE SCALE GENOMIC DNA]</scope>
    <source>
        <strain evidence="2 3">S8</strain>
    </source>
</reference>
<dbReference type="GO" id="GO:0016740">
    <property type="term" value="F:transferase activity"/>
    <property type="evidence" value="ECO:0007669"/>
    <property type="project" value="UniProtKB-KW"/>
</dbReference>
<dbReference type="Pfam" id="PF01636">
    <property type="entry name" value="APH"/>
    <property type="match status" value="1"/>
</dbReference>
<dbReference type="RefSeq" id="WP_119630282.1">
    <property type="nucleotide sequence ID" value="NZ_AP017928.1"/>
</dbReference>
<dbReference type="SUPFAM" id="SSF56112">
    <property type="entry name" value="Protein kinase-like (PK-like)"/>
    <property type="match status" value="1"/>
</dbReference>
<name>A0A250KYY6_9GAMM</name>
<dbReference type="Proteomes" id="UP000266313">
    <property type="component" value="Chromosome"/>
</dbReference>
<dbReference type="PANTHER" id="PTHR21064:SF5">
    <property type="entry name" value="SLR1880 PROTEIN"/>
    <property type="match status" value="1"/>
</dbReference>
<sequence length="363" mass="41198">MNLKETANRVARRFVAEEGHLCIRPLGEGLINDTFLVTVEQPSEERFVLQRINRRVFPEPGLIMENLRVLLDHVRALQAETENSRDLKFPEIRVTREGLDFWTDPEGDFWRALGFIADTCSHDNVQDAAQAEEVGYALGRFHALTSDLDPGSLHDTLPGFHVAPGYLARFDRVMARGLGFPETAELRFARDFVEARRPVFAVLEQAELPRRVIHGDPKLNNVLFDAGSGRAASLIDLDTVKPGLVHYDLGDCLRSCCNRSGEAADDASKVTFDLDICRAILRAYFAETGDFLTEIERHYLYDAVRLLPLELGLRFLTDHLEGDRYFKVAQPGQNLERALVQFRLAETVEAREKFIRKLTDERS</sequence>
<dbReference type="EMBL" id="AP017928">
    <property type="protein sequence ID" value="BBA34999.1"/>
    <property type="molecule type" value="Genomic_DNA"/>
</dbReference>
<dbReference type="PANTHER" id="PTHR21064">
    <property type="entry name" value="AMINOGLYCOSIDE PHOSPHOTRANSFERASE DOMAIN-CONTAINING PROTEIN-RELATED"/>
    <property type="match status" value="1"/>
</dbReference>
<dbReference type="InterPro" id="IPR002575">
    <property type="entry name" value="Aminoglycoside_PTrfase"/>
</dbReference>
<dbReference type="InterPro" id="IPR050249">
    <property type="entry name" value="Pseudomonas-type_ThrB"/>
</dbReference>
<evidence type="ECO:0000313" key="2">
    <source>
        <dbReference type="EMBL" id="BBA34999.1"/>
    </source>
</evidence>
<dbReference type="InterPro" id="IPR011009">
    <property type="entry name" value="Kinase-like_dom_sf"/>
</dbReference>
<organism evidence="2 3">
    <name type="scientific">Methylocaldum marinum</name>
    <dbReference type="NCBI Taxonomy" id="1432792"/>
    <lineage>
        <taxon>Bacteria</taxon>
        <taxon>Pseudomonadati</taxon>
        <taxon>Pseudomonadota</taxon>
        <taxon>Gammaproteobacteria</taxon>
        <taxon>Methylococcales</taxon>
        <taxon>Methylococcaceae</taxon>
        <taxon>Methylocaldum</taxon>
    </lineage>
</organism>
<dbReference type="AlphaFoldDB" id="A0A250KYY6"/>
<dbReference type="Gene3D" id="3.90.1200.10">
    <property type="match status" value="1"/>
</dbReference>
<gene>
    <name evidence="2" type="ORF">sS8_3056</name>
</gene>
<proteinExistence type="predicted"/>
<dbReference type="KEGG" id="mmai:sS8_3056"/>